<proteinExistence type="inferred from homology"/>
<evidence type="ECO:0000259" key="2">
    <source>
        <dbReference type="PROSITE" id="PS51886"/>
    </source>
</evidence>
<sequence length="496" mass="55704">MSSVIPRLDKQTEKQLLSLFEGHVKFSLLYKGSLHGFSVSEIGRKSINQGCIIMVGYLEDDVIVGGCTSQWLRDRNTTFKDEKAFYFSIEKSKVTRTPVESFTTEYEVINFENGLKFHRSKTNTTKLFVTRVVYMEEEEQILQELEVYRVEDLGDLLDSPWRELCWNEEMRDQLKNSIINYKPPLNLVSKTRVLLVGPVGAGKSSFISSVGSVFHGWVALRAMVGTAVQSFTNMFRSYNTKSSQGGEQSPLVLCDMMGLGGEDLPGVKVNDVLQAVKGHVPEGYKFDSSHAICSDTSGYVSSPGITNKIACVAFAVDARKVQTYPDDIQQGLKELRLKIRDLGVPQLALLTHIDEVCHGVDKDVSRVYLSRHVQDKASRVSAASLHLVREIGPPSVQHYQVQCSASKKSIVKLQVSPRRHLQVYMCVCKRHGQIWQCHASSDKLGQMEELSGLKNYSSELELDCNTDILILNALEVILRYADLFYEDYEVSTADKS</sequence>
<feature type="domain" description="TLDc" evidence="2">
    <location>
        <begin position="1"/>
        <end position="151"/>
    </location>
</feature>
<feature type="non-terminal residue" evidence="3">
    <location>
        <position position="1"/>
    </location>
</feature>
<reference evidence="3" key="1">
    <citation type="journal article" date="2021" name="Cell">
        <title>Tracing the genetic footprints of vertebrate landing in non-teleost ray-finned fishes.</title>
        <authorList>
            <person name="Bi X."/>
            <person name="Wang K."/>
            <person name="Yang L."/>
            <person name="Pan H."/>
            <person name="Jiang H."/>
            <person name="Wei Q."/>
            <person name="Fang M."/>
            <person name="Yu H."/>
            <person name="Zhu C."/>
            <person name="Cai Y."/>
            <person name="He Y."/>
            <person name="Gan X."/>
            <person name="Zeng H."/>
            <person name="Yu D."/>
            <person name="Zhu Y."/>
            <person name="Jiang H."/>
            <person name="Qiu Q."/>
            <person name="Yang H."/>
            <person name="Zhang Y.E."/>
            <person name="Wang W."/>
            <person name="Zhu M."/>
            <person name="He S."/>
            <person name="Zhang G."/>
        </authorList>
    </citation>
    <scope>NUCLEOTIDE SEQUENCE</scope>
    <source>
        <strain evidence="3">Bchr_001</strain>
    </source>
</reference>
<evidence type="ECO:0000313" key="3">
    <source>
        <dbReference type="EMBL" id="MBN3294278.1"/>
    </source>
</evidence>
<dbReference type="InterPro" id="IPR027417">
    <property type="entry name" value="P-loop_NTPase"/>
</dbReference>
<evidence type="ECO:0000256" key="1">
    <source>
        <dbReference type="ARBA" id="ARBA00009243"/>
    </source>
</evidence>
<dbReference type="Proteomes" id="UP001166052">
    <property type="component" value="Unassembled WGS sequence"/>
</dbReference>
<comment type="similarity">
    <text evidence="1">Belongs to the IFI44 family.</text>
</comment>
<dbReference type="InterPro" id="IPR006571">
    <property type="entry name" value="TLDc_dom"/>
</dbReference>
<keyword evidence="4" id="KW-1185">Reference proteome</keyword>
<name>A0ABS2Z6N9_POLSE</name>
<evidence type="ECO:0000313" key="4">
    <source>
        <dbReference type="Proteomes" id="UP001166052"/>
    </source>
</evidence>
<feature type="non-terminal residue" evidence="3">
    <location>
        <position position="496"/>
    </location>
</feature>
<dbReference type="PROSITE" id="PS51886">
    <property type="entry name" value="TLDC"/>
    <property type="match status" value="1"/>
</dbReference>
<dbReference type="Pfam" id="PF07534">
    <property type="entry name" value="TLD"/>
    <property type="match status" value="1"/>
</dbReference>
<comment type="caution">
    <text evidence="3">The sequence shown here is derived from an EMBL/GenBank/DDBJ whole genome shotgun (WGS) entry which is preliminary data.</text>
</comment>
<organism evidence="3 4">
    <name type="scientific">Polypterus senegalus</name>
    <name type="common">Senegal bichir</name>
    <dbReference type="NCBI Taxonomy" id="55291"/>
    <lineage>
        <taxon>Eukaryota</taxon>
        <taxon>Metazoa</taxon>
        <taxon>Chordata</taxon>
        <taxon>Craniata</taxon>
        <taxon>Vertebrata</taxon>
        <taxon>Euteleostomi</taxon>
        <taxon>Actinopterygii</taxon>
        <taxon>Polypteriformes</taxon>
        <taxon>Polypteridae</taxon>
        <taxon>Polypterus</taxon>
    </lineage>
</organism>
<dbReference type="SUPFAM" id="SSF52540">
    <property type="entry name" value="P-loop containing nucleoside triphosphate hydrolases"/>
    <property type="match status" value="1"/>
</dbReference>
<gene>
    <name evidence="3" type="primary">Ifi44l_16</name>
    <name evidence="3" type="ORF">GTO92_0004103</name>
</gene>
<protein>
    <submittedName>
        <fullName evidence="3">IF44L protein</fullName>
    </submittedName>
</protein>
<dbReference type="PANTHER" id="PTHR14241">
    <property type="entry name" value="INTERFERON-INDUCED PROTEIN 44"/>
    <property type="match status" value="1"/>
</dbReference>
<dbReference type="EMBL" id="JAAWVN010025994">
    <property type="protein sequence ID" value="MBN3294278.1"/>
    <property type="molecule type" value="Genomic_DNA"/>
</dbReference>
<dbReference type="PANTHER" id="PTHR14241:SF28">
    <property type="entry name" value="INTERFERON-INDUCED PROTEIN 44-LIKE"/>
    <property type="match status" value="1"/>
</dbReference>
<dbReference type="Gene3D" id="3.40.50.300">
    <property type="entry name" value="P-loop containing nucleotide triphosphate hydrolases"/>
    <property type="match status" value="1"/>
</dbReference>
<accession>A0ABS2Z6N9</accession>